<evidence type="ECO:0000313" key="6">
    <source>
        <dbReference type="Proteomes" id="UP000237798"/>
    </source>
</evidence>
<protein>
    <submittedName>
        <fullName evidence="5">Agmatinase</fullName>
        <ecNumber evidence="5">3.5.3.11</ecNumber>
    </submittedName>
</protein>
<keyword evidence="1 3" id="KW-0479">Metal-binding</keyword>
<dbReference type="EC" id="3.5.3.11" evidence="5"/>
<feature type="binding site" evidence="3">
    <location>
        <position position="224"/>
    </location>
    <ligand>
        <name>Mn(2+)</name>
        <dbReference type="ChEBI" id="CHEBI:29035"/>
        <label>1</label>
    </ligand>
</feature>
<sequence>MIKKKRNKFAILGLDYDTSAGIGWPGARYAPNQIRESLKWIQNRICDNKIFDTEKNRLVDISKLDIKDFGNLDISRYNHEKSVMEIQEHIDRIIESGYTPILLGGDHSVTWPGIKSLYDHSKGNLGIIDLDTHLDLVEDSSVQGRYSGSSEIRRACELDRISGSNVVQIGIRGYNFAEHYYFIKENNITLITPEEFFDKGAKNISEKALEIASRGTEKIYFTLDIDVLDSAFAPGSGSNEPGGINSYQLINFVKQVAPYVDVFDIVEVNPMTDYRNMTSTLAARLIFDFIISNYYALID</sequence>
<accession>A0A2T0BGG0</accession>
<keyword evidence="3" id="KW-0464">Manganese</keyword>
<keyword evidence="2 5" id="KW-0378">Hydrolase</keyword>
<comment type="caution">
    <text evidence="5">The sequence shown here is derived from an EMBL/GenBank/DDBJ whole genome shotgun (WGS) entry which is preliminary data.</text>
</comment>
<dbReference type="SUPFAM" id="SSF52768">
    <property type="entry name" value="Arginase/deacetylase"/>
    <property type="match status" value="1"/>
</dbReference>
<feature type="binding site" evidence="3">
    <location>
        <position position="226"/>
    </location>
    <ligand>
        <name>Mn(2+)</name>
        <dbReference type="ChEBI" id="CHEBI:29035"/>
        <label>1</label>
    </ligand>
</feature>
<dbReference type="PANTHER" id="PTHR11358">
    <property type="entry name" value="ARGINASE/AGMATINASE"/>
    <property type="match status" value="1"/>
</dbReference>
<dbReference type="CDD" id="cd09990">
    <property type="entry name" value="Agmatinase-like"/>
    <property type="match status" value="1"/>
</dbReference>
<dbReference type="GO" id="GO:0046872">
    <property type="term" value="F:metal ion binding"/>
    <property type="evidence" value="ECO:0007669"/>
    <property type="project" value="UniProtKB-KW"/>
</dbReference>
<keyword evidence="6" id="KW-1185">Reference proteome</keyword>
<name>A0A2T0BGG0_9CLOT</name>
<dbReference type="GO" id="GO:0008783">
    <property type="term" value="F:agmatinase activity"/>
    <property type="evidence" value="ECO:0007669"/>
    <property type="project" value="UniProtKB-EC"/>
</dbReference>
<evidence type="ECO:0000256" key="1">
    <source>
        <dbReference type="ARBA" id="ARBA00022723"/>
    </source>
</evidence>
<dbReference type="Gene3D" id="3.40.800.10">
    <property type="entry name" value="Ureohydrolase domain"/>
    <property type="match status" value="1"/>
</dbReference>
<dbReference type="AlphaFoldDB" id="A0A2T0BGG0"/>
<comment type="cofactor">
    <cofactor evidence="3">
        <name>Mn(2+)</name>
        <dbReference type="ChEBI" id="CHEBI:29035"/>
    </cofactor>
    <text evidence="3">Binds 2 manganese ions per subunit.</text>
</comment>
<dbReference type="EMBL" id="PVXP01000049">
    <property type="protein sequence ID" value="PRR82975.1"/>
    <property type="molecule type" value="Genomic_DNA"/>
</dbReference>
<dbReference type="PIRSF" id="PIRSF036979">
    <property type="entry name" value="Arginase"/>
    <property type="match status" value="1"/>
</dbReference>
<dbReference type="InterPro" id="IPR006035">
    <property type="entry name" value="Ureohydrolase"/>
</dbReference>
<feature type="binding site" evidence="3">
    <location>
        <position position="135"/>
    </location>
    <ligand>
        <name>Mn(2+)</name>
        <dbReference type="ChEBI" id="CHEBI:29035"/>
        <label>1</label>
    </ligand>
</feature>
<dbReference type="Pfam" id="PF00491">
    <property type="entry name" value="Arginase"/>
    <property type="match status" value="1"/>
</dbReference>
<evidence type="ECO:0000256" key="2">
    <source>
        <dbReference type="ARBA" id="ARBA00022801"/>
    </source>
</evidence>
<dbReference type="GO" id="GO:0033389">
    <property type="term" value="P:putrescine biosynthetic process from arginine, via agmatine"/>
    <property type="evidence" value="ECO:0007669"/>
    <property type="project" value="TreeGrafter"/>
</dbReference>
<dbReference type="PANTHER" id="PTHR11358:SF26">
    <property type="entry name" value="GUANIDINO ACID HYDROLASE, MITOCHONDRIAL"/>
    <property type="match status" value="1"/>
</dbReference>
<proteinExistence type="inferred from homology"/>
<evidence type="ECO:0000256" key="4">
    <source>
        <dbReference type="PROSITE-ProRule" id="PRU00742"/>
    </source>
</evidence>
<dbReference type="Proteomes" id="UP000237798">
    <property type="component" value="Unassembled WGS sequence"/>
</dbReference>
<organism evidence="5 6">
    <name type="scientific">Clostridium luticellarii</name>
    <dbReference type="NCBI Taxonomy" id="1691940"/>
    <lineage>
        <taxon>Bacteria</taxon>
        <taxon>Bacillati</taxon>
        <taxon>Bacillota</taxon>
        <taxon>Clostridia</taxon>
        <taxon>Eubacteriales</taxon>
        <taxon>Clostridiaceae</taxon>
        <taxon>Clostridium</taxon>
    </lineage>
</organism>
<feature type="binding site" evidence="3">
    <location>
        <position position="131"/>
    </location>
    <ligand>
        <name>Mn(2+)</name>
        <dbReference type="ChEBI" id="CHEBI:29035"/>
        <label>1</label>
    </ligand>
</feature>
<dbReference type="PRINTS" id="PR00116">
    <property type="entry name" value="ARGINASE"/>
</dbReference>
<feature type="binding site" evidence="3">
    <location>
        <position position="133"/>
    </location>
    <ligand>
        <name>Mn(2+)</name>
        <dbReference type="ChEBI" id="CHEBI:29035"/>
        <label>1</label>
    </ligand>
</feature>
<dbReference type="RefSeq" id="WP_106010318.1">
    <property type="nucleotide sequence ID" value="NZ_PVXP01000049.1"/>
</dbReference>
<gene>
    <name evidence="5" type="primary">speB</name>
    <name evidence="5" type="ORF">CLLU_27240</name>
</gene>
<dbReference type="InterPro" id="IPR023696">
    <property type="entry name" value="Ureohydrolase_dom_sf"/>
</dbReference>
<feature type="binding site" evidence="3">
    <location>
        <position position="107"/>
    </location>
    <ligand>
        <name>Mn(2+)</name>
        <dbReference type="ChEBI" id="CHEBI:29035"/>
        <label>1</label>
    </ligand>
</feature>
<dbReference type="OrthoDB" id="9788689at2"/>
<comment type="similarity">
    <text evidence="4">Belongs to the arginase family.</text>
</comment>
<evidence type="ECO:0000313" key="5">
    <source>
        <dbReference type="EMBL" id="PRR82975.1"/>
    </source>
</evidence>
<evidence type="ECO:0000256" key="3">
    <source>
        <dbReference type="PIRSR" id="PIRSR036979-1"/>
    </source>
</evidence>
<reference evidence="5 6" key="1">
    <citation type="submission" date="2018-03" db="EMBL/GenBank/DDBJ databases">
        <title>Genome sequence of Clostridium luticellarii DSM 29923.</title>
        <authorList>
            <person name="Poehlein A."/>
            <person name="Daniel R."/>
        </authorList>
    </citation>
    <scope>NUCLEOTIDE SEQUENCE [LARGE SCALE GENOMIC DNA]</scope>
    <source>
        <strain evidence="5 6">DSM 29923</strain>
    </source>
</reference>
<dbReference type="PROSITE" id="PS51409">
    <property type="entry name" value="ARGINASE_2"/>
    <property type="match status" value="1"/>
</dbReference>